<dbReference type="EMBL" id="LUGG01000001">
    <property type="protein sequence ID" value="OBZ79816.1"/>
    <property type="molecule type" value="Genomic_DNA"/>
</dbReference>
<comment type="catalytic activity">
    <reaction evidence="9">
        <text>S-hexadecanoyl-L-cysteinyl-[protein] + H2O = L-cysteinyl-[protein] + hexadecanoate + H(+)</text>
        <dbReference type="Rhea" id="RHEA:19233"/>
        <dbReference type="Rhea" id="RHEA-COMP:10131"/>
        <dbReference type="Rhea" id="RHEA-COMP:11032"/>
        <dbReference type="ChEBI" id="CHEBI:7896"/>
        <dbReference type="ChEBI" id="CHEBI:15377"/>
        <dbReference type="ChEBI" id="CHEBI:15378"/>
        <dbReference type="ChEBI" id="CHEBI:29950"/>
        <dbReference type="ChEBI" id="CHEBI:74151"/>
        <dbReference type="EC" id="3.1.2.22"/>
    </reaction>
</comment>
<reference evidence="12 13" key="1">
    <citation type="submission" date="2016-03" db="EMBL/GenBank/DDBJ databases">
        <title>Whole genome sequencing of Grifola frondosa 9006-11.</title>
        <authorList>
            <person name="Min B."/>
            <person name="Park H."/>
            <person name="Kim J.-G."/>
            <person name="Cho H."/>
            <person name="Oh Y.-L."/>
            <person name="Kong W.-S."/>
            <person name="Choi I.-G."/>
        </authorList>
    </citation>
    <scope>NUCLEOTIDE SEQUENCE [LARGE SCALE GENOMIC DNA]</scope>
    <source>
        <strain evidence="12 13">9006-11</strain>
    </source>
</reference>
<proteinExistence type="inferred from homology"/>
<dbReference type="InterPro" id="IPR029058">
    <property type="entry name" value="AB_hydrolase_fold"/>
</dbReference>
<dbReference type="InterPro" id="IPR003140">
    <property type="entry name" value="PLipase/COase/thioEstase"/>
</dbReference>
<evidence type="ECO:0000313" key="12">
    <source>
        <dbReference type="EMBL" id="OBZ79816.1"/>
    </source>
</evidence>
<evidence type="ECO:0000259" key="11">
    <source>
        <dbReference type="Pfam" id="PF02230"/>
    </source>
</evidence>
<dbReference type="SUPFAM" id="SSF53474">
    <property type="entry name" value="alpha/beta-Hydrolases"/>
    <property type="match status" value="1"/>
</dbReference>
<gene>
    <name evidence="12" type="ORF">A0H81_00315</name>
</gene>
<feature type="compositionally biased region" description="Basic and acidic residues" evidence="10">
    <location>
        <begin position="1"/>
        <end position="20"/>
    </location>
</feature>
<protein>
    <recommendedName>
        <fullName evidence="3">Acyl-protein thioesterase 1</fullName>
        <ecNumber evidence="2">3.1.2.22</ecNumber>
    </recommendedName>
    <alternativeName>
        <fullName evidence="8">Palmitoyl-protein hydrolase</fullName>
    </alternativeName>
</protein>
<dbReference type="OrthoDB" id="2418081at2759"/>
<dbReference type="Proteomes" id="UP000092993">
    <property type="component" value="Unassembled WGS sequence"/>
</dbReference>
<keyword evidence="4" id="KW-0719">Serine esterase</keyword>
<feature type="region of interest" description="Disordered" evidence="10">
    <location>
        <begin position="1"/>
        <end position="24"/>
    </location>
</feature>
<dbReference type="PANTHER" id="PTHR10655:SF17">
    <property type="entry name" value="LYSOPHOSPHOLIPASE-LIKE PROTEIN 1"/>
    <property type="match status" value="1"/>
</dbReference>
<dbReference type="Pfam" id="PF02230">
    <property type="entry name" value="Abhydrolase_2"/>
    <property type="match status" value="1"/>
</dbReference>
<evidence type="ECO:0000256" key="10">
    <source>
        <dbReference type="SAM" id="MobiDB-lite"/>
    </source>
</evidence>
<dbReference type="GO" id="GO:0052689">
    <property type="term" value="F:carboxylic ester hydrolase activity"/>
    <property type="evidence" value="ECO:0007669"/>
    <property type="project" value="UniProtKB-KW"/>
</dbReference>
<keyword evidence="6" id="KW-0443">Lipid metabolism</keyword>
<keyword evidence="6" id="KW-0276">Fatty acid metabolism</keyword>
<evidence type="ECO:0000256" key="8">
    <source>
        <dbReference type="ARBA" id="ARBA00031195"/>
    </source>
</evidence>
<dbReference type="AlphaFoldDB" id="A0A1C7MTV0"/>
<comment type="function">
    <text evidence="7">Hydrolyzes fatty acids from S-acylated cysteine residues in proteins with a strong preference for palmitoylated G-alpha proteins over other acyl substrates. Mediates the deacylation of G-alpha proteins such as GPA1 in vivo, but has weak or no activity toward palmitoylated Ras proteins. Has weak lysophospholipase activity in vitro; however such activity may not exist in vivo.</text>
</comment>
<dbReference type="EC" id="3.1.2.22" evidence="2"/>
<organism evidence="12 13">
    <name type="scientific">Grifola frondosa</name>
    <name type="common">Maitake</name>
    <name type="synonym">Polyporus frondosus</name>
    <dbReference type="NCBI Taxonomy" id="5627"/>
    <lineage>
        <taxon>Eukaryota</taxon>
        <taxon>Fungi</taxon>
        <taxon>Dikarya</taxon>
        <taxon>Basidiomycota</taxon>
        <taxon>Agaricomycotina</taxon>
        <taxon>Agaricomycetes</taxon>
        <taxon>Polyporales</taxon>
        <taxon>Grifolaceae</taxon>
        <taxon>Grifola</taxon>
    </lineage>
</organism>
<dbReference type="PANTHER" id="PTHR10655">
    <property type="entry name" value="LYSOPHOSPHOLIPASE-RELATED"/>
    <property type="match status" value="1"/>
</dbReference>
<dbReference type="OMA" id="SWFDIAN"/>
<evidence type="ECO:0000256" key="7">
    <source>
        <dbReference type="ARBA" id="ARBA00029392"/>
    </source>
</evidence>
<evidence type="ECO:0000256" key="4">
    <source>
        <dbReference type="ARBA" id="ARBA00022487"/>
    </source>
</evidence>
<evidence type="ECO:0000256" key="2">
    <source>
        <dbReference type="ARBA" id="ARBA00012423"/>
    </source>
</evidence>
<evidence type="ECO:0000256" key="9">
    <source>
        <dbReference type="ARBA" id="ARBA00047337"/>
    </source>
</evidence>
<comment type="similarity">
    <text evidence="1">Belongs to the AB hydrolase superfamily. AB hydrolase 2 family.</text>
</comment>
<keyword evidence="13" id="KW-1185">Reference proteome</keyword>
<accession>A0A1C7MTV0</accession>
<evidence type="ECO:0000256" key="1">
    <source>
        <dbReference type="ARBA" id="ARBA00006499"/>
    </source>
</evidence>
<sequence>MDKAAERGEGNTKEETDRNGLGRIENAAGWPGAGFIPPVIYHGTGGMANDAEQLVIAPTSETPIGTVVFVHGLGQLRESWMPTVERLAERLPGVRWVLPQAPNRPVTYNEGRYRPSWFDIANLPPCDCYDETGIAASVASIESLMLSEIHDGTESSKVVLVGFSQGAALCLMVALTTLHDLGGVASLSGWIPRQSRQTMIQMEPNLPVFWGHGNSDHEVPLHVAEECVSFLRDTLDLPDERLVFKTYEGLEHTVSEAEMDDLADWLLRVLA</sequence>
<feature type="domain" description="Phospholipase/carboxylesterase/thioesterase" evidence="11">
    <location>
        <begin position="54"/>
        <end position="266"/>
    </location>
</feature>
<evidence type="ECO:0000256" key="5">
    <source>
        <dbReference type="ARBA" id="ARBA00022801"/>
    </source>
</evidence>
<name>A0A1C7MTV0_GRIFR</name>
<dbReference type="Gene3D" id="3.40.50.1820">
    <property type="entry name" value="alpha/beta hydrolase"/>
    <property type="match status" value="1"/>
</dbReference>
<dbReference type="STRING" id="5627.A0A1C7MTV0"/>
<dbReference type="GO" id="GO:0006631">
    <property type="term" value="P:fatty acid metabolic process"/>
    <property type="evidence" value="ECO:0007669"/>
    <property type="project" value="UniProtKB-KW"/>
</dbReference>
<dbReference type="InterPro" id="IPR050565">
    <property type="entry name" value="LYPA1-2/EST-like"/>
</dbReference>
<evidence type="ECO:0000256" key="3">
    <source>
        <dbReference type="ARBA" id="ARBA00014923"/>
    </source>
</evidence>
<evidence type="ECO:0000313" key="13">
    <source>
        <dbReference type="Proteomes" id="UP000092993"/>
    </source>
</evidence>
<keyword evidence="5" id="KW-0378">Hydrolase</keyword>
<comment type="caution">
    <text evidence="12">The sequence shown here is derived from an EMBL/GenBank/DDBJ whole genome shotgun (WGS) entry which is preliminary data.</text>
</comment>
<dbReference type="GO" id="GO:0005737">
    <property type="term" value="C:cytoplasm"/>
    <property type="evidence" value="ECO:0007669"/>
    <property type="project" value="TreeGrafter"/>
</dbReference>
<dbReference type="GO" id="GO:0008474">
    <property type="term" value="F:palmitoyl-(protein) hydrolase activity"/>
    <property type="evidence" value="ECO:0007669"/>
    <property type="project" value="UniProtKB-EC"/>
</dbReference>
<evidence type="ECO:0000256" key="6">
    <source>
        <dbReference type="ARBA" id="ARBA00022832"/>
    </source>
</evidence>